<feature type="chain" id="PRO_5022778814" description="P-loop containing nucleoside triphosphate hydrolase" evidence="1">
    <location>
        <begin position="22"/>
        <end position="60"/>
    </location>
</feature>
<accession>A0A5E4NJH7</accession>
<evidence type="ECO:0000313" key="2">
    <source>
        <dbReference type="EMBL" id="VVC44959.1"/>
    </source>
</evidence>
<gene>
    <name evidence="2" type="ORF">CINCED_3A017788</name>
</gene>
<proteinExistence type="predicted"/>
<organism evidence="2 3">
    <name type="scientific">Cinara cedri</name>
    <dbReference type="NCBI Taxonomy" id="506608"/>
    <lineage>
        <taxon>Eukaryota</taxon>
        <taxon>Metazoa</taxon>
        <taxon>Ecdysozoa</taxon>
        <taxon>Arthropoda</taxon>
        <taxon>Hexapoda</taxon>
        <taxon>Insecta</taxon>
        <taxon>Pterygota</taxon>
        <taxon>Neoptera</taxon>
        <taxon>Paraneoptera</taxon>
        <taxon>Hemiptera</taxon>
        <taxon>Sternorrhyncha</taxon>
        <taxon>Aphidomorpha</taxon>
        <taxon>Aphidoidea</taxon>
        <taxon>Aphididae</taxon>
        <taxon>Lachninae</taxon>
        <taxon>Cinara</taxon>
    </lineage>
</organism>
<evidence type="ECO:0008006" key="4">
    <source>
        <dbReference type="Google" id="ProtNLM"/>
    </source>
</evidence>
<dbReference type="Proteomes" id="UP000325440">
    <property type="component" value="Unassembled WGS sequence"/>
</dbReference>
<keyword evidence="3" id="KW-1185">Reference proteome</keyword>
<keyword evidence="1" id="KW-0732">Signal</keyword>
<dbReference type="EMBL" id="CABPRJ010002391">
    <property type="protein sequence ID" value="VVC44959.1"/>
    <property type="molecule type" value="Genomic_DNA"/>
</dbReference>
<evidence type="ECO:0000256" key="1">
    <source>
        <dbReference type="SAM" id="SignalP"/>
    </source>
</evidence>
<evidence type="ECO:0000313" key="3">
    <source>
        <dbReference type="Proteomes" id="UP000325440"/>
    </source>
</evidence>
<sequence length="60" mass="7078">MENSWKKRKITTLKLCLSIHASYVTVLLVDEPCDRRCDAGQSHDSSKLIYRLRRQLLKPY</sequence>
<feature type="signal peptide" evidence="1">
    <location>
        <begin position="1"/>
        <end position="21"/>
    </location>
</feature>
<reference evidence="2 3" key="1">
    <citation type="submission" date="2019-08" db="EMBL/GenBank/DDBJ databases">
        <authorList>
            <person name="Alioto T."/>
            <person name="Alioto T."/>
            <person name="Gomez Garrido J."/>
        </authorList>
    </citation>
    <scope>NUCLEOTIDE SEQUENCE [LARGE SCALE GENOMIC DNA]</scope>
</reference>
<name>A0A5E4NJH7_9HEMI</name>
<dbReference type="AlphaFoldDB" id="A0A5E4NJH7"/>
<protein>
    <recommendedName>
        <fullName evidence="4">P-loop containing nucleoside triphosphate hydrolase</fullName>
    </recommendedName>
</protein>